<name>A0A068YZZ4_9GAMM</name>
<evidence type="ECO:0000256" key="2">
    <source>
        <dbReference type="SAM" id="SignalP"/>
    </source>
</evidence>
<dbReference type="AlphaFoldDB" id="A0A068YZZ4"/>
<dbReference type="Proteomes" id="UP000042738">
    <property type="component" value="Plasmid pSsAf2.3-2"/>
</dbReference>
<dbReference type="EMBL" id="CP050857">
    <property type="protein sequence ID" value="QLH64563.1"/>
    <property type="molecule type" value="Genomic_DNA"/>
</dbReference>
<feature type="chain" id="PRO_5030002327" evidence="2">
    <location>
        <begin position="24"/>
        <end position="172"/>
    </location>
</feature>
<keyword evidence="3" id="KW-0614">Plasmid</keyword>
<evidence type="ECO:0000313" key="4">
    <source>
        <dbReference type="Proteomes" id="UP000042738"/>
    </source>
</evidence>
<sequence length="172" mass="18114">MNLRKLALTTIFIGAGFADIVHAGSLVGDASTASDDAVFNSPTQVANKLSAVSDLVAGNVAPHTTIATGSIGSVDGSVHRYAIRLASGVSRALETGEGGVYELTGNNNTSNKLTVSLNLDVGSDWERINGNGFMVTQNAIASTIYRINTYSKQDYVNADVYTIQSEAYVYNE</sequence>
<keyword evidence="1 2" id="KW-0732">Signal</keyword>
<geneLocation type="plasmid" evidence="3 4">
    <name>pSsAf2.3-2</name>
</geneLocation>
<dbReference type="GeneID" id="93738225"/>
<organism evidence="3 4">
    <name type="scientific">Serratia symbiotica</name>
    <dbReference type="NCBI Taxonomy" id="138074"/>
    <lineage>
        <taxon>Bacteria</taxon>
        <taxon>Pseudomonadati</taxon>
        <taxon>Pseudomonadota</taxon>
        <taxon>Gammaproteobacteria</taxon>
        <taxon>Enterobacterales</taxon>
        <taxon>Yersiniaceae</taxon>
        <taxon>Serratia</taxon>
    </lineage>
</organism>
<proteinExistence type="predicted"/>
<evidence type="ECO:0000313" key="3">
    <source>
        <dbReference type="EMBL" id="QLH64563.1"/>
    </source>
</evidence>
<reference evidence="3 4" key="1">
    <citation type="journal article" date="2014" name="Genome Announc.">
        <title>Whole-Genome Sequence of Serratia symbiotica Strain CWBI-2.3T, a Free-Living Symbiont of the Black Bean Aphid Aphis fabae.</title>
        <authorList>
            <person name="Foray V."/>
            <person name="Grigorescu A.S."/>
            <person name="Sabri A."/>
            <person name="Haubruge E."/>
            <person name="Lognay G."/>
            <person name="Francis F."/>
            <person name="Fauconnier M.L."/>
            <person name="Hance T."/>
            <person name="Thonart P."/>
        </authorList>
    </citation>
    <scope>NUCLEOTIDE SEQUENCE [LARGE SCALE GENOMIC DNA]</scope>
    <source>
        <strain evidence="3">CWBI-2.3</strain>
        <plasmid evidence="3 4">pSsAf2.3-2</plasmid>
    </source>
</reference>
<evidence type="ECO:0000256" key="1">
    <source>
        <dbReference type="ARBA" id="ARBA00022729"/>
    </source>
</evidence>
<dbReference type="InterPro" id="IPR037028">
    <property type="entry name" value="Dr_adhesin_sf"/>
</dbReference>
<protein>
    <submittedName>
        <fullName evidence="3">Uncharacterized protein</fullName>
    </submittedName>
</protein>
<accession>A0A068YZZ4</accession>
<feature type="signal peptide" evidence="2">
    <location>
        <begin position="1"/>
        <end position="23"/>
    </location>
</feature>
<dbReference type="Gene3D" id="2.60.40.1570">
    <property type="entry name" value="Dr adhesin"/>
    <property type="match status" value="1"/>
</dbReference>
<dbReference type="RefSeq" id="WP_040264772.1">
    <property type="nucleotide sequence ID" value="NZ_CP050857.1"/>
</dbReference>
<dbReference type="InterPro" id="IPR008966">
    <property type="entry name" value="Adhesion_dom_sf"/>
</dbReference>
<dbReference type="SUPFAM" id="SSF49401">
    <property type="entry name" value="Bacterial adhesins"/>
    <property type="match status" value="1"/>
</dbReference>
<gene>
    <name evidence="3" type="ORF">SYMBAF_17265</name>
</gene>